<dbReference type="EMBL" id="JAHRIP010035403">
    <property type="protein sequence ID" value="MEQ2293935.1"/>
    <property type="molecule type" value="Genomic_DNA"/>
</dbReference>
<keyword evidence="2" id="KW-1185">Reference proteome</keyword>
<reference evidence="1 2" key="1">
    <citation type="submission" date="2021-06" db="EMBL/GenBank/DDBJ databases">
        <authorList>
            <person name="Palmer J.M."/>
        </authorList>
    </citation>
    <scope>NUCLEOTIDE SEQUENCE [LARGE SCALE GENOMIC DNA]</scope>
    <source>
        <strain evidence="1 2">AS_MEX2019</strain>
        <tissue evidence="1">Muscle</tissue>
    </source>
</reference>
<gene>
    <name evidence="1" type="ORF">AMECASPLE_038543</name>
</gene>
<evidence type="ECO:0000313" key="2">
    <source>
        <dbReference type="Proteomes" id="UP001469553"/>
    </source>
</evidence>
<organism evidence="1 2">
    <name type="scientific">Ameca splendens</name>
    <dbReference type="NCBI Taxonomy" id="208324"/>
    <lineage>
        <taxon>Eukaryota</taxon>
        <taxon>Metazoa</taxon>
        <taxon>Chordata</taxon>
        <taxon>Craniata</taxon>
        <taxon>Vertebrata</taxon>
        <taxon>Euteleostomi</taxon>
        <taxon>Actinopterygii</taxon>
        <taxon>Neopterygii</taxon>
        <taxon>Teleostei</taxon>
        <taxon>Neoteleostei</taxon>
        <taxon>Acanthomorphata</taxon>
        <taxon>Ovalentaria</taxon>
        <taxon>Atherinomorphae</taxon>
        <taxon>Cyprinodontiformes</taxon>
        <taxon>Goodeidae</taxon>
        <taxon>Ameca</taxon>
    </lineage>
</organism>
<name>A0ABV0YJD9_9TELE</name>
<proteinExistence type="predicted"/>
<comment type="caution">
    <text evidence="1">The sequence shown here is derived from an EMBL/GenBank/DDBJ whole genome shotgun (WGS) entry which is preliminary data.</text>
</comment>
<protein>
    <recommendedName>
        <fullName evidence="3">Secreted protein</fullName>
    </recommendedName>
</protein>
<evidence type="ECO:0008006" key="3">
    <source>
        <dbReference type="Google" id="ProtNLM"/>
    </source>
</evidence>
<evidence type="ECO:0000313" key="1">
    <source>
        <dbReference type="EMBL" id="MEQ2293935.1"/>
    </source>
</evidence>
<dbReference type="Proteomes" id="UP001469553">
    <property type="component" value="Unassembled WGS sequence"/>
</dbReference>
<sequence length="132" mass="14748">MPSLSCLSVYCFVSASSENELFFFFIKSFCSYSHAAYWSAFRGPLSRNPKQICLPMFVVYRNISFSFTMCSLAVHSTVVLQQDGFESQPGVFVHGVCLFSLCIHGFSPVTQASSHNGYSKFPFCMNVCVHSC</sequence>
<accession>A0ABV0YJD9</accession>